<evidence type="ECO:0000313" key="2">
    <source>
        <dbReference type="Proteomes" id="UP000070260"/>
    </source>
</evidence>
<accession>A0A140GR34</accession>
<proteinExistence type="predicted"/>
<dbReference type="RefSeq" id="WP_061429601.1">
    <property type="nucleotide sequence ID" value="NZ_CATNZX010000001.1"/>
</dbReference>
<evidence type="ECO:0000313" key="1">
    <source>
        <dbReference type="EMBL" id="AMN30993.1"/>
    </source>
</evidence>
<dbReference type="AlphaFoldDB" id="A0A140GR34"/>
<geneLocation type="plasmid" evidence="1 2">
    <name>pJFP838A</name>
</geneLocation>
<protein>
    <submittedName>
        <fullName evidence="1">Uncharacterized protein</fullName>
    </submittedName>
</protein>
<name>A0A140GR34_CLOPF</name>
<gene>
    <name evidence="1" type="ORF">JFP838_pA0077</name>
</gene>
<organism evidence="1 2">
    <name type="scientific">Clostridium perfringens</name>
    <dbReference type="NCBI Taxonomy" id="1502"/>
    <lineage>
        <taxon>Bacteria</taxon>
        <taxon>Bacillati</taxon>
        <taxon>Bacillota</taxon>
        <taxon>Clostridia</taxon>
        <taxon>Eubacteriales</taxon>
        <taxon>Clostridiaceae</taxon>
        <taxon>Clostridium</taxon>
    </lineage>
</organism>
<dbReference type="PATRIC" id="fig|1502.177.peg.3284"/>
<keyword evidence="1" id="KW-0614">Plasmid</keyword>
<reference evidence="1 2" key="1">
    <citation type="journal article" date="2016" name="PLoS ONE">
        <title>Plasmid Characterization and Chromosome Analysis of Two netF+ Clostridium perfringens Isolates Associated with Foal and Canine Necrotizing Enteritis.</title>
        <authorList>
            <person name="Mehdizadeh Gohari I."/>
            <person name="Kropinski A.M."/>
            <person name="Weese S.J."/>
            <person name="Parreira V.R."/>
            <person name="Whitehead A.E."/>
            <person name="Boerlin P."/>
            <person name="Prescott J.F."/>
        </authorList>
    </citation>
    <scope>NUCLEOTIDE SEQUENCE [LARGE SCALE GENOMIC DNA]</scope>
    <source>
        <strain evidence="1 2">JP838</strain>
        <plasmid evidence="2">Plasmid pJFP838A</plasmid>
    </source>
</reference>
<dbReference type="Proteomes" id="UP000070260">
    <property type="component" value="Plasmid pJFP838A"/>
</dbReference>
<dbReference type="EMBL" id="CP013615">
    <property type="protein sequence ID" value="AMN30993.1"/>
    <property type="molecule type" value="Genomic_DNA"/>
</dbReference>
<sequence length="122" mass="14832">MKVNLNKLDILKYEKDMKDKFIGKIFNCFMSTDDMAWQWDITDEFERRFVIYSKENINSKMFLQHNVKVEDNIIHLFLYDAINDTIVLSVDIEYERRNNKLKIIELKVVQTNPDWRVEYVES</sequence>